<feature type="region of interest" description="Disordered" evidence="1">
    <location>
        <begin position="1"/>
        <end position="26"/>
    </location>
</feature>
<proteinExistence type="predicted"/>
<evidence type="ECO:0000313" key="2">
    <source>
        <dbReference type="EMBL" id="CAK0892735.1"/>
    </source>
</evidence>
<accession>A0ABN9X0L8</accession>
<evidence type="ECO:0000313" key="3">
    <source>
        <dbReference type="Proteomes" id="UP001189429"/>
    </source>
</evidence>
<protein>
    <submittedName>
        <fullName evidence="2">Uncharacterized protein</fullName>
    </submittedName>
</protein>
<reference evidence="2" key="1">
    <citation type="submission" date="2023-10" db="EMBL/GenBank/DDBJ databases">
        <authorList>
            <person name="Chen Y."/>
            <person name="Shah S."/>
            <person name="Dougan E. K."/>
            <person name="Thang M."/>
            <person name="Chan C."/>
        </authorList>
    </citation>
    <scope>NUCLEOTIDE SEQUENCE [LARGE SCALE GENOMIC DNA]</scope>
</reference>
<feature type="compositionally biased region" description="Pro residues" evidence="1">
    <location>
        <begin position="58"/>
        <end position="68"/>
    </location>
</feature>
<name>A0ABN9X0L8_9DINO</name>
<dbReference type="Proteomes" id="UP001189429">
    <property type="component" value="Unassembled WGS sequence"/>
</dbReference>
<feature type="region of interest" description="Disordered" evidence="1">
    <location>
        <begin position="39"/>
        <end position="68"/>
    </location>
</feature>
<comment type="caution">
    <text evidence="2">The sequence shown here is derived from an EMBL/GenBank/DDBJ whole genome shotgun (WGS) entry which is preliminary data.</text>
</comment>
<evidence type="ECO:0000256" key="1">
    <source>
        <dbReference type="SAM" id="MobiDB-lite"/>
    </source>
</evidence>
<feature type="region of interest" description="Disordered" evidence="1">
    <location>
        <begin position="78"/>
        <end position="97"/>
    </location>
</feature>
<dbReference type="EMBL" id="CAUYUJ010019658">
    <property type="protein sequence ID" value="CAK0892735.1"/>
    <property type="molecule type" value="Genomic_DNA"/>
</dbReference>
<sequence>MACSAALADTRASGAHRVRAAEGRDMPVAEAPGRDFFFERGRRLTGKRPAGRGAAATPPAPAAPAAPVPAPAAVVARPPDRADTVGDTATPLAPGAARRSAEADMAAGIEVGDETAVLAHALYNKRLFQNGADTSIVVHCTRLDKIAFTESLRPAAAASSADGPNDVRTLPLKSGSRGRDRERREVVGGREEEPFGDSPIPGPRSVV</sequence>
<gene>
    <name evidence="2" type="ORF">PCOR1329_LOCUS72316</name>
</gene>
<feature type="compositionally biased region" description="Basic and acidic residues" evidence="1">
    <location>
        <begin position="177"/>
        <end position="193"/>
    </location>
</feature>
<organism evidence="2 3">
    <name type="scientific">Prorocentrum cordatum</name>
    <dbReference type="NCBI Taxonomy" id="2364126"/>
    <lineage>
        <taxon>Eukaryota</taxon>
        <taxon>Sar</taxon>
        <taxon>Alveolata</taxon>
        <taxon>Dinophyceae</taxon>
        <taxon>Prorocentrales</taxon>
        <taxon>Prorocentraceae</taxon>
        <taxon>Prorocentrum</taxon>
    </lineage>
</organism>
<feature type="region of interest" description="Disordered" evidence="1">
    <location>
        <begin position="155"/>
        <end position="207"/>
    </location>
</feature>
<keyword evidence="3" id="KW-1185">Reference proteome</keyword>